<name>A0A9P4X807_9HYPO</name>
<organism evidence="1 2">
    <name type="scientific">Trichoderma lentiforme</name>
    <dbReference type="NCBI Taxonomy" id="1567552"/>
    <lineage>
        <taxon>Eukaryota</taxon>
        <taxon>Fungi</taxon>
        <taxon>Dikarya</taxon>
        <taxon>Ascomycota</taxon>
        <taxon>Pezizomycotina</taxon>
        <taxon>Sordariomycetes</taxon>
        <taxon>Hypocreomycetidae</taxon>
        <taxon>Hypocreales</taxon>
        <taxon>Hypocreaceae</taxon>
        <taxon>Trichoderma</taxon>
    </lineage>
</organism>
<dbReference type="Gene3D" id="3.80.10.10">
    <property type="entry name" value="Ribonuclease Inhibitor"/>
    <property type="match status" value="1"/>
</dbReference>
<keyword evidence="2" id="KW-1185">Reference proteome</keyword>
<protein>
    <submittedName>
        <fullName evidence="1">Uncharacterized protein</fullName>
    </submittedName>
</protein>
<evidence type="ECO:0000313" key="1">
    <source>
        <dbReference type="EMBL" id="KAF3062543.1"/>
    </source>
</evidence>
<accession>A0A9P4X807</accession>
<dbReference type="EMBL" id="QLNT01000021">
    <property type="protein sequence ID" value="KAF3062543.1"/>
    <property type="molecule type" value="Genomic_DNA"/>
</dbReference>
<dbReference type="SUPFAM" id="SSF52047">
    <property type="entry name" value="RNI-like"/>
    <property type="match status" value="1"/>
</dbReference>
<dbReference type="Proteomes" id="UP000801864">
    <property type="component" value="Unassembled WGS sequence"/>
</dbReference>
<comment type="caution">
    <text evidence="1">The sequence shown here is derived from an EMBL/GenBank/DDBJ whole genome shotgun (WGS) entry which is preliminary data.</text>
</comment>
<gene>
    <name evidence="1" type="ORF">CFAM422_010657</name>
</gene>
<dbReference type="InterPro" id="IPR032675">
    <property type="entry name" value="LRR_dom_sf"/>
</dbReference>
<dbReference type="AlphaFoldDB" id="A0A9P4X807"/>
<evidence type="ECO:0000313" key="2">
    <source>
        <dbReference type="Proteomes" id="UP000801864"/>
    </source>
</evidence>
<sequence length="558" mass="63994">MKESPSLRSKCRSLSIHIGDGANNTTLASNLMDLIVWLKNTRVFRIRESSEAGNGDLLFRTAAQHMPMLEEVCFSQSFDLRQIHGILVDLSHLRVLDLSKIRILNDRLPWDAFEKGTSPITLLAISGFKDSSDILHRLVAWPAKLEHFSFKECGEEDSRPWSLSTIASVIFPHKTTLRSLTMGEVQEPGLVNFDLTDFESLEHLSLSAWATGFDAGYETNLLAPRLTKFRWSFTTPRERVIDFDDEQENWLRRFAAAAVVRKLPLREIFIQFYIQPSCGQCLSFNEIYPWDRMKHIAKAIQARGISLSWADPNMKSRLLDRVIEAHGGLGRWNRVKSIDVTFNFSGAFLELKGYPGHHQPTVTVDVEKFKSVIQGLPGTNPDNRGYFDDDGTWLEARDGSIIKEYKQTRSSFKDHVRTTQWDDLQLTYFISYAMCNYLSIPFLFIRSDFTSRELEPHTEGGDNWRVLEVTYPDGFPTHTKVQKFYFDDKDFLLRRMDYVTDVAKGVAAHYCWDHKNIDGLVFPTLRRIVRRNGDDAALNGPSGFLIDYTNVVIHDKSA</sequence>
<reference evidence="1 2" key="1">
    <citation type="submission" date="2018-06" db="EMBL/GenBank/DDBJ databases">
        <title>Genome analysis of cellulolytic fungus Trichoderma lentiforme CFAM-422.</title>
        <authorList>
            <person name="Steindorff A.S."/>
            <person name="Formighieri E.F."/>
            <person name="Midorikawa G.E.O."/>
            <person name="Tamietti M.S."/>
            <person name="Ramos E.Z."/>
            <person name="Silva A.S."/>
            <person name="Bon E.P.S."/>
            <person name="Mendes T.D."/>
            <person name="Damaso M.C.T."/>
            <person name="Favaro L.C.L."/>
        </authorList>
    </citation>
    <scope>NUCLEOTIDE SEQUENCE [LARGE SCALE GENOMIC DNA]</scope>
    <source>
        <strain evidence="1 2">CFAM-422</strain>
    </source>
</reference>
<proteinExistence type="predicted"/>